<protein>
    <recommendedName>
        <fullName evidence="7">SAM-dependent MTase RsmB/NOP-type domain-containing protein</fullName>
    </recommendedName>
</protein>
<dbReference type="Gene3D" id="3.40.50.150">
    <property type="entry name" value="Vaccinia Virus protein VP39"/>
    <property type="match status" value="1"/>
</dbReference>
<dbReference type="GO" id="GO:0000470">
    <property type="term" value="P:maturation of LSU-rRNA"/>
    <property type="evidence" value="ECO:0007669"/>
    <property type="project" value="TreeGrafter"/>
</dbReference>
<reference evidence="8 9" key="1">
    <citation type="journal article" date="2018" name="Nat. Biotechnol.">
        <title>A standardized bacterial taxonomy based on genome phylogeny substantially revises the tree of life.</title>
        <authorList>
            <person name="Parks D.H."/>
            <person name="Chuvochina M."/>
            <person name="Waite D.W."/>
            <person name="Rinke C."/>
            <person name="Skarshewski A."/>
            <person name="Chaumeil P.A."/>
            <person name="Hugenholtz P."/>
        </authorList>
    </citation>
    <scope>NUCLEOTIDE SEQUENCE [LARGE SCALE GENOMIC DNA]</scope>
    <source>
        <strain evidence="8">UBA8672</strain>
    </source>
</reference>
<feature type="binding site" evidence="6">
    <location>
        <position position="219"/>
    </location>
    <ligand>
        <name>S-adenosyl-L-methionine</name>
        <dbReference type="ChEBI" id="CHEBI:59789"/>
    </ligand>
</feature>
<dbReference type="SUPFAM" id="SSF53335">
    <property type="entry name" value="S-adenosyl-L-methionine-dependent methyltransferases"/>
    <property type="match status" value="1"/>
</dbReference>
<dbReference type="PROSITE" id="PS51686">
    <property type="entry name" value="SAM_MT_RSMB_NOP"/>
    <property type="match status" value="1"/>
</dbReference>
<keyword evidence="3 6" id="KW-0808">Transferase</keyword>
<evidence type="ECO:0000313" key="9">
    <source>
        <dbReference type="Proteomes" id="UP000262325"/>
    </source>
</evidence>
<dbReference type="Pfam" id="PF01189">
    <property type="entry name" value="Methyltr_RsmB-F"/>
    <property type="match status" value="1"/>
</dbReference>
<dbReference type="Proteomes" id="UP000262325">
    <property type="component" value="Unassembled WGS sequence"/>
</dbReference>
<evidence type="ECO:0000256" key="5">
    <source>
        <dbReference type="ARBA" id="ARBA00022884"/>
    </source>
</evidence>
<gene>
    <name evidence="8" type="ORF">DHM44_03075</name>
</gene>
<evidence type="ECO:0000256" key="3">
    <source>
        <dbReference type="ARBA" id="ARBA00022679"/>
    </source>
</evidence>
<keyword evidence="4 6" id="KW-0949">S-adenosyl-L-methionine</keyword>
<dbReference type="GO" id="GO:0009383">
    <property type="term" value="F:rRNA (cytosine-C5-)-methyltransferase activity"/>
    <property type="evidence" value="ECO:0007669"/>
    <property type="project" value="TreeGrafter"/>
</dbReference>
<dbReference type="InterPro" id="IPR018314">
    <property type="entry name" value="RsmB/NOL1/NOP2-like_CS"/>
</dbReference>
<proteinExistence type="inferred from homology"/>
<dbReference type="InterPro" id="IPR023267">
    <property type="entry name" value="RCMT"/>
</dbReference>
<feature type="active site" description="Nucleophile" evidence="6">
    <location>
        <position position="309"/>
    </location>
</feature>
<evidence type="ECO:0000256" key="6">
    <source>
        <dbReference type="PROSITE-ProRule" id="PRU01023"/>
    </source>
</evidence>
<name>A0A3D5QAE0_FLESI</name>
<dbReference type="PANTHER" id="PTHR22807:SF54">
    <property type="entry name" value="CHROMOSOME UNDETERMINED SCAFFOLD_82, WHOLE GENOME SHOTGUN SEQUENCE"/>
    <property type="match status" value="1"/>
</dbReference>
<feature type="domain" description="SAM-dependent MTase RsmB/NOP-type" evidence="7">
    <location>
        <begin position="106"/>
        <end position="373"/>
    </location>
</feature>
<dbReference type="EMBL" id="DPPF01000064">
    <property type="protein sequence ID" value="HCW92644.1"/>
    <property type="molecule type" value="Genomic_DNA"/>
</dbReference>
<organism evidence="8 9">
    <name type="scientific">Flexistipes sinusarabici</name>
    <dbReference type="NCBI Taxonomy" id="2352"/>
    <lineage>
        <taxon>Bacteria</taxon>
        <taxon>Pseudomonadati</taxon>
        <taxon>Deferribacterota</taxon>
        <taxon>Deferribacteres</taxon>
        <taxon>Deferribacterales</taxon>
        <taxon>Flexistipitaceae</taxon>
        <taxon>Flexistipes</taxon>
    </lineage>
</organism>
<dbReference type="AlphaFoldDB" id="A0A3D5QAE0"/>
<evidence type="ECO:0000313" key="8">
    <source>
        <dbReference type="EMBL" id="HCW92644.1"/>
    </source>
</evidence>
<keyword evidence="2 6" id="KW-0489">Methyltransferase</keyword>
<evidence type="ECO:0000259" key="7">
    <source>
        <dbReference type="PROSITE" id="PS51686"/>
    </source>
</evidence>
<dbReference type="InterPro" id="IPR001678">
    <property type="entry name" value="MeTrfase_RsmB-F_NOP2_dom"/>
</dbReference>
<dbReference type="PANTHER" id="PTHR22807">
    <property type="entry name" value="NOP2 YEAST -RELATED NOL1/NOP2/FMU SUN DOMAIN-CONTAINING"/>
    <property type="match status" value="1"/>
</dbReference>
<dbReference type="GO" id="GO:0070475">
    <property type="term" value="P:rRNA base methylation"/>
    <property type="evidence" value="ECO:0007669"/>
    <property type="project" value="TreeGrafter"/>
</dbReference>
<evidence type="ECO:0000256" key="4">
    <source>
        <dbReference type="ARBA" id="ARBA00022691"/>
    </source>
</evidence>
<dbReference type="InterPro" id="IPR029063">
    <property type="entry name" value="SAM-dependent_MTases_sf"/>
</dbReference>
<comment type="caution">
    <text evidence="6">Lacks conserved residue(s) required for the propagation of feature annotation.</text>
</comment>
<keyword evidence="5 6" id="KW-0694">RNA-binding</keyword>
<accession>A0A3D5QAE0</accession>
<dbReference type="PRINTS" id="PR02008">
    <property type="entry name" value="RCMTFAMILY"/>
</dbReference>
<evidence type="ECO:0000256" key="1">
    <source>
        <dbReference type="ARBA" id="ARBA00007494"/>
    </source>
</evidence>
<sequence length="373" mass="42465">MIHNDVRKKINELIIRCAESGELARSLLENFLRDNNFGSSLRREITDYFYCGIRFYGLLKKDTENFSCEKAYNVLESKNINSPSILSEISGFSLNFAETVLKNVDDIRPFFYRAPMSIRVNTLKTTKDLMLDKFSGKYNASPTKVSPFGITFNQHINVRQLNEFKKGYFEIQDEASQLIPLLLDIKPGEKILDFCAGTGGKALGISSLTFNTADIYIHDINENRIQKAINRSKKTGAKFKKLKKGQSRFFDKVLVDAPCSGVGSMRRDADLPMRLDNNKLEKYTDLQKNIFNKALSYVKTGGLIAYVTCSFLEQENEKQVNNFLDNNHQLKLVKAVNILDKNISDKLSIQDFFRTSPAFYGMDALFGSVFRVS</sequence>
<feature type="binding site" evidence="6">
    <location>
        <position position="256"/>
    </location>
    <ligand>
        <name>S-adenosyl-L-methionine</name>
        <dbReference type="ChEBI" id="CHEBI:59789"/>
    </ligand>
</feature>
<dbReference type="InterPro" id="IPR049560">
    <property type="entry name" value="MeTrfase_RsmB-F_NOP2_cat"/>
</dbReference>
<dbReference type="GO" id="GO:0003723">
    <property type="term" value="F:RNA binding"/>
    <property type="evidence" value="ECO:0007669"/>
    <property type="project" value="UniProtKB-UniRule"/>
</dbReference>
<comment type="caution">
    <text evidence="8">The sequence shown here is derived from an EMBL/GenBank/DDBJ whole genome shotgun (WGS) entry which is preliminary data.</text>
</comment>
<comment type="similarity">
    <text evidence="1 6">Belongs to the class I-like SAM-binding methyltransferase superfamily. RsmB/NOP family.</text>
</comment>
<evidence type="ECO:0000256" key="2">
    <source>
        <dbReference type="ARBA" id="ARBA00022603"/>
    </source>
</evidence>
<dbReference type="PROSITE" id="PS01153">
    <property type="entry name" value="NOL1_NOP2_SUN"/>
    <property type="match status" value="1"/>
</dbReference>